<evidence type="ECO:0000313" key="17">
    <source>
        <dbReference type="EMBL" id="POI31115.1"/>
    </source>
</evidence>
<dbReference type="AlphaFoldDB" id="A0A2P4T421"/>
<keyword evidence="6 15" id="KW-0548">Nucleotidyltransferase</keyword>
<feature type="domain" description="Telomerase reverse transcriptase C-terminal extension" evidence="16">
    <location>
        <begin position="91"/>
        <end position="220"/>
    </location>
</feature>
<dbReference type="GO" id="GO:0046872">
    <property type="term" value="F:metal ion binding"/>
    <property type="evidence" value="ECO:0007669"/>
    <property type="project" value="UniProtKB-KW"/>
</dbReference>
<evidence type="ECO:0000256" key="13">
    <source>
        <dbReference type="ARBA" id="ARBA00032044"/>
    </source>
</evidence>
<keyword evidence="9 15" id="KW-0779">Telomere</keyword>
<comment type="function">
    <text evidence="15">Telomerase is a ribonucleoprotein enzyme essential for the replication of chromosome termini in most eukaryotes. It elongates telomeres. It is a reverse transcriptase that adds simple sequence repeats to chromosome ends by copying a template sequence within the RNA component of the enzyme.</text>
</comment>
<comment type="caution">
    <text evidence="17">The sequence shown here is derived from an EMBL/GenBank/DDBJ whole genome shotgun (WGS) entry which is preliminary data.</text>
</comment>
<dbReference type="EC" id="2.7.7.49" evidence="2 15"/>
<dbReference type="GO" id="GO:0070034">
    <property type="term" value="F:telomerase RNA binding"/>
    <property type="evidence" value="ECO:0007669"/>
    <property type="project" value="TreeGrafter"/>
</dbReference>
<dbReference type="EMBL" id="PPHD01009595">
    <property type="protein sequence ID" value="POI31115.1"/>
    <property type="molecule type" value="Genomic_DNA"/>
</dbReference>
<keyword evidence="8 15" id="KW-0460">Magnesium</keyword>
<evidence type="ECO:0000256" key="14">
    <source>
        <dbReference type="ARBA" id="ARBA00048173"/>
    </source>
</evidence>
<dbReference type="PANTHER" id="PTHR12066">
    <property type="entry name" value="TELOMERASE REVERSE TRANSCRIPTASE"/>
    <property type="match status" value="1"/>
</dbReference>
<evidence type="ECO:0000256" key="9">
    <source>
        <dbReference type="ARBA" id="ARBA00022895"/>
    </source>
</evidence>
<keyword evidence="10 15" id="KW-0695">RNA-directed DNA polymerase</keyword>
<keyword evidence="4 15" id="KW-0158">Chromosome</keyword>
<dbReference type="InterPro" id="IPR049139">
    <property type="entry name" value="TERT_C"/>
</dbReference>
<evidence type="ECO:0000313" key="18">
    <source>
        <dbReference type="Proteomes" id="UP000237246"/>
    </source>
</evidence>
<evidence type="ECO:0000256" key="11">
    <source>
        <dbReference type="ARBA" id="ARBA00023242"/>
    </source>
</evidence>
<comment type="subcellular location">
    <subcellularLocation>
        <location evidence="15">Nucleus</location>
    </subcellularLocation>
    <subcellularLocation>
        <location evidence="15">Chromosome</location>
        <location evidence="15">Telomere</location>
    </subcellularLocation>
</comment>
<feature type="non-terminal residue" evidence="17">
    <location>
        <position position="1"/>
    </location>
</feature>
<evidence type="ECO:0000256" key="6">
    <source>
        <dbReference type="ARBA" id="ARBA00022695"/>
    </source>
</evidence>
<evidence type="ECO:0000256" key="10">
    <source>
        <dbReference type="ARBA" id="ARBA00022918"/>
    </source>
</evidence>
<comment type="similarity">
    <text evidence="1 15">Belongs to the reverse transcriptase family. Telomerase subfamily.</text>
</comment>
<dbReference type="GO" id="GO:0007004">
    <property type="term" value="P:telomere maintenance via telomerase"/>
    <property type="evidence" value="ECO:0007669"/>
    <property type="project" value="TreeGrafter"/>
</dbReference>
<evidence type="ECO:0000259" key="16">
    <source>
        <dbReference type="Pfam" id="PF21399"/>
    </source>
</evidence>
<keyword evidence="7 15" id="KW-0479">Metal-binding</keyword>
<dbReference type="Gene3D" id="1.10.357.90">
    <property type="match status" value="1"/>
</dbReference>
<dbReference type="GO" id="GO:0000333">
    <property type="term" value="C:telomerase catalytic core complex"/>
    <property type="evidence" value="ECO:0007669"/>
    <property type="project" value="TreeGrafter"/>
</dbReference>
<keyword evidence="18" id="KW-1185">Reference proteome</keyword>
<evidence type="ECO:0000256" key="2">
    <source>
        <dbReference type="ARBA" id="ARBA00012493"/>
    </source>
</evidence>
<dbReference type="GO" id="GO:0003720">
    <property type="term" value="F:telomerase activity"/>
    <property type="evidence" value="ECO:0007669"/>
    <property type="project" value="InterPro"/>
</dbReference>
<evidence type="ECO:0000256" key="1">
    <source>
        <dbReference type="ARBA" id="ARBA00008001"/>
    </source>
</evidence>
<comment type="catalytic activity">
    <reaction evidence="14 15">
        <text>DNA(n) + a 2'-deoxyribonucleoside 5'-triphosphate = DNA(n+1) + diphosphate</text>
        <dbReference type="Rhea" id="RHEA:22508"/>
        <dbReference type="Rhea" id="RHEA-COMP:17339"/>
        <dbReference type="Rhea" id="RHEA-COMP:17340"/>
        <dbReference type="ChEBI" id="CHEBI:33019"/>
        <dbReference type="ChEBI" id="CHEBI:61560"/>
        <dbReference type="ChEBI" id="CHEBI:173112"/>
        <dbReference type="EC" id="2.7.7.49"/>
    </reaction>
</comment>
<dbReference type="Pfam" id="PF21399">
    <property type="entry name" value="TERT_C"/>
    <property type="match status" value="1"/>
</dbReference>
<evidence type="ECO:0000256" key="8">
    <source>
        <dbReference type="ARBA" id="ARBA00022842"/>
    </source>
</evidence>
<proteinExistence type="inferred from homology"/>
<dbReference type="OrthoDB" id="289721at2759"/>
<keyword evidence="12" id="KW-0687">Ribonucleoprotein</keyword>
<evidence type="ECO:0000256" key="7">
    <source>
        <dbReference type="ARBA" id="ARBA00022723"/>
    </source>
</evidence>
<evidence type="ECO:0000256" key="5">
    <source>
        <dbReference type="ARBA" id="ARBA00022679"/>
    </source>
</evidence>
<dbReference type="FunFam" id="1.10.357.90:FF:000001">
    <property type="entry name" value="Telomerase reverse transcriptase"/>
    <property type="match status" value="1"/>
</dbReference>
<gene>
    <name evidence="17" type="ORF">CIB84_005134</name>
</gene>
<dbReference type="InterPro" id="IPR003545">
    <property type="entry name" value="Telomerase_RT"/>
</dbReference>
<name>A0A2P4T421_BAMTH</name>
<evidence type="ECO:0000256" key="3">
    <source>
        <dbReference type="ARBA" id="ARBA00016182"/>
    </source>
</evidence>
<dbReference type="GO" id="GO:0042162">
    <property type="term" value="F:telomeric DNA binding"/>
    <property type="evidence" value="ECO:0007669"/>
    <property type="project" value="TreeGrafter"/>
</dbReference>
<evidence type="ECO:0000256" key="12">
    <source>
        <dbReference type="ARBA" id="ARBA00023274"/>
    </source>
</evidence>
<dbReference type="GO" id="GO:0000781">
    <property type="term" value="C:chromosome, telomeric region"/>
    <property type="evidence" value="ECO:0007669"/>
    <property type="project" value="UniProtKB-SubCell"/>
</dbReference>
<organism evidence="17 18">
    <name type="scientific">Bambusicola thoracicus</name>
    <name type="common">Chinese bamboo-partridge</name>
    <name type="synonym">Perdix thoracica</name>
    <dbReference type="NCBI Taxonomy" id="9083"/>
    <lineage>
        <taxon>Eukaryota</taxon>
        <taxon>Metazoa</taxon>
        <taxon>Chordata</taxon>
        <taxon>Craniata</taxon>
        <taxon>Vertebrata</taxon>
        <taxon>Euteleostomi</taxon>
        <taxon>Archelosauria</taxon>
        <taxon>Archosauria</taxon>
        <taxon>Dinosauria</taxon>
        <taxon>Saurischia</taxon>
        <taxon>Theropoda</taxon>
        <taxon>Coelurosauria</taxon>
        <taxon>Aves</taxon>
        <taxon>Neognathae</taxon>
        <taxon>Galloanserae</taxon>
        <taxon>Galliformes</taxon>
        <taxon>Phasianidae</taxon>
        <taxon>Perdicinae</taxon>
        <taxon>Bambusicola</taxon>
    </lineage>
</organism>
<sequence length="255" mass="29157">LTIFFICFRTIAAGIPEYGFLINAKKTVVNFPVDDIPGCSKFKHLPDCRLISWCGLLLDVQTLEVYCDYSSYAFTSIRSSLSFNSSRIAGKNMKCKLTTVLKLKCHPLLLDLKINSLKTVLINIYKIFLLQAYRFHACVLQLPFNQKVRNNPYFFLRIISDTASCCYFILKAKNPGVSLGSKDASGMFPFEAAEWLCYHAFIVKLSNHKVIYKCLLKPLKVYKMHLFGKIPRDTMELLKTVTEPSLCQDFKTILD</sequence>
<keyword evidence="5 15" id="KW-0808">Transferase</keyword>
<accession>A0A2P4T421</accession>
<evidence type="ECO:0000256" key="15">
    <source>
        <dbReference type="RuleBase" id="RU365061"/>
    </source>
</evidence>
<dbReference type="Proteomes" id="UP000237246">
    <property type="component" value="Unassembled WGS sequence"/>
</dbReference>
<reference evidence="17 18" key="1">
    <citation type="submission" date="2018-01" db="EMBL/GenBank/DDBJ databases">
        <title>Comparison of the Chinese Bamboo Partridge and Red Junglefowl genome sequences highlights the importance of demography in genome evolution.</title>
        <authorList>
            <person name="Tiley G.P."/>
            <person name="Kimball R.T."/>
            <person name="Braun E.L."/>
            <person name="Burleigh J.G."/>
        </authorList>
    </citation>
    <scope>NUCLEOTIDE SEQUENCE [LARGE SCALE GENOMIC DNA]</scope>
    <source>
        <strain evidence="17">RTK389</strain>
        <tissue evidence="17">Blood</tissue>
    </source>
</reference>
<dbReference type="PANTHER" id="PTHR12066:SF0">
    <property type="entry name" value="TELOMERASE REVERSE TRANSCRIPTASE"/>
    <property type="match status" value="1"/>
</dbReference>
<evidence type="ECO:0000256" key="4">
    <source>
        <dbReference type="ARBA" id="ARBA00022454"/>
    </source>
</evidence>
<keyword evidence="11 15" id="KW-0539">Nucleus</keyword>
<protein>
    <recommendedName>
        <fullName evidence="3 15">Telomerase reverse transcriptase</fullName>
        <ecNumber evidence="2 15">2.7.7.49</ecNumber>
    </recommendedName>
    <alternativeName>
        <fullName evidence="13 15">Telomerase catalytic subunit</fullName>
    </alternativeName>
</protein>